<evidence type="ECO:0000313" key="18">
    <source>
        <dbReference type="Proteomes" id="UP000320421"/>
    </source>
</evidence>
<evidence type="ECO:0000256" key="3">
    <source>
        <dbReference type="ARBA" id="ARBA00005028"/>
    </source>
</evidence>
<dbReference type="InterPro" id="IPR047215">
    <property type="entry name" value="Galactose_mutarotase-like"/>
</dbReference>
<dbReference type="GO" id="GO:0033499">
    <property type="term" value="P:galactose catabolic process via UDP-galactose, Leloir pathway"/>
    <property type="evidence" value="ECO:0007669"/>
    <property type="project" value="TreeGrafter"/>
</dbReference>
<evidence type="ECO:0000256" key="2">
    <source>
        <dbReference type="ARBA" id="ARBA00004496"/>
    </source>
</evidence>
<protein>
    <recommendedName>
        <fullName evidence="7 12">Aldose 1-epimerase</fullName>
        <ecNumber evidence="6 12">5.1.3.3</ecNumber>
    </recommendedName>
</protein>
<dbReference type="GO" id="GO:0030246">
    <property type="term" value="F:carbohydrate binding"/>
    <property type="evidence" value="ECO:0007669"/>
    <property type="project" value="InterPro"/>
</dbReference>
<dbReference type="CDD" id="cd09019">
    <property type="entry name" value="galactose_mutarotase_like"/>
    <property type="match status" value="1"/>
</dbReference>
<dbReference type="SUPFAM" id="SSF74650">
    <property type="entry name" value="Galactose mutarotase-like"/>
    <property type="match status" value="1"/>
</dbReference>
<dbReference type="Gene3D" id="2.70.98.10">
    <property type="match status" value="1"/>
</dbReference>
<comment type="catalytic activity">
    <reaction evidence="1 12">
        <text>alpha-D-glucose = beta-D-glucose</text>
        <dbReference type="Rhea" id="RHEA:10264"/>
        <dbReference type="ChEBI" id="CHEBI:15903"/>
        <dbReference type="ChEBI" id="CHEBI:17925"/>
        <dbReference type="EC" id="5.1.3.3"/>
    </reaction>
</comment>
<dbReference type="InterPro" id="IPR015443">
    <property type="entry name" value="Aldose_1-epimerase"/>
</dbReference>
<dbReference type="PANTHER" id="PTHR10091:SF0">
    <property type="entry name" value="GALACTOSE MUTAROTASE"/>
    <property type="match status" value="1"/>
</dbReference>
<evidence type="ECO:0000256" key="12">
    <source>
        <dbReference type="PIRNR" id="PIRNR005096"/>
    </source>
</evidence>
<feature type="binding site" evidence="15">
    <location>
        <begin position="133"/>
        <end position="134"/>
    </location>
    <ligand>
        <name>beta-D-galactose</name>
        <dbReference type="ChEBI" id="CHEBI:27667"/>
    </ligand>
</feature>
<keyword evidence="8" id="KW-0963">Cytoplasm</keyword>
<evidence type="ECO:0000256" key="8">
    <source>
        <dbReference type="ARBA" id="ARBA00022490"/>
    </source>
</evidence>
<dbReference type="InterPro" id="IPR011013">
    <property type="entry name" value="Gal_mutarotase_sf_dom"/>
</dbReference>
<feature type="chain" id="PRO_5021908907" description="Aldose 1-epimerase" evidence="16">
    <location>
        <begin position="23"/>
        <end position="396"/>
    </location>
</feature>
<keyword evidence="9" id="KW-0597">Phosphoprotein</keyword>
<evidence type="ECO:0000256" key="10">
    <source>
        <dbReference type="ARBA" id="ARBA00023235"/>
    </source>
</evidence>
<evidence type="ECO:0000256" key="1">
    <source>
        <dbReference type="ARBA" id="ARBA00001614"/>
    </source>
</evidence>
<evidence type="ECO:0000256" key="9">
    <source>
        <dbReference type="ARBA" id="ARBA00022553"/>
    </source>
</evidence>
<comment type="subunit">
    <text evidence="5">Monomer.</text>
</comment>
<accession>A0A517PIL4</accession>
<evidence type="ECO:0000256" key="7">
    <source>
        <dbReference type="ARBA" id="ARBA00014165"/>
    </source>
</evidence>
<sequence precursor="true">MMNRWKCCSGLLSALILLAGCAGEKTPPADPSQTAADQEQTKDAEMNTGSNFQLGVQAEPYGTTADGQDITQFLLSNNKGTSVSIINLGAIVTAIYLPDRDGKTENITLGFDSLDGYEKKGPYFGAICGRYANRIKDGKFELDGKTYQLAQNNPPSHLHGGESGFDKKVWAAEMFSEKDAVGVRLSLVSPDGEEGYPGKLTLKVVYTLNNENELKIDYTATTDKATPINVTNHCYWNLSGAGDGTVLDHELMLNCDKYLPVTDEAIPTGELAPVKGTPMDFTSTHRIGERIDQVEGGYDHCWVVNPAEKQPALTARAKDPVSGRVMEVYTTEPGVQFYTGNFLDGTPASGGFPKHGGFCLETQHFPNSPNQPEFPNTILKPGEVYEQTTIHKFSVE</sequence>
<dbReference type="InterPro" id="IPR018052">
    <property type="entry name" value="Ald1_epimerase_CS"/>
</dbReference>
<evidence type="ECO:0000256" key="5">
    <source>
        <dbReference type="ARBA" id="ARBA00011245"/>
    </source>
</evidence>
<feature type="binding site" evidence="15">
    <location>
        <begin position="233"/>
        <end position="235"/>
    </location>
    <ligand>
        <name>beta-D-galactose</name>
        <dbReference type="ChEBI" id="CHEBI:27667"/>
    </ligand>
</feature>
<keyword evidence="16" id="KW-0732">Signal</keyword>
<comment type="similarity">
    <text evidence="4 12">Belongs to the aldose epimerase family.</text>
</comment>
<dbReference type="InterPro" id="IPR008183">
    <property type="entry name" value="Aldose_1/G6P_1-epimerase"/>
</dbReference>
<dbReference type="GO" id="GO:0006006">
    <property type="term" value="P:glucose metabolic process"/>
    <property type="evidence" value="ECO:0007669"/>
    <property type="project" value="TreeGrafter"/>
</dbReference>
<organism evidence="17 18">
    <name type="scientific">Gimesia chilikensis</name>
    <dbReference type="NCBI Taxonomy" id="2605989"/>
    <lineage>
        <taxon>Bacteria</taxon>
        <taxon>Pseudomonadati</taxon>
        <taxon>Planctomycetota</taxon>
        <taxon>Planctomycetia</taxon>
        <taxon>Planctomycetales</taxon>
        <taxon>Planctomycetaceae</taxon>
        <taxon>Gimesia</taxon>
    </lineage>
</organism>
<dbReference type="AlphaFoldDB" id="A0A517PIL4"/>
<evidence type="ECO:0000256" key="15">
    <source>
        <dbReference type="PIRSR" id="PIRSR005096-3"/>
    </source>
</evidence>
<feature type="binding site" evidence="14">
    <location>
        <position position="299"/>
    </location>
    <ligand>
        <name>beta-D-galactose</name>
        <dbReference type="ChEBI" id="CHEBI:27667"/>
    </ligand>
</feature>
<dbReference type="Proteomes" id="UP000320421">
    <property type="component" value="Chromosome"/>
</dbReference>
<dbReference type="PROSITE" id="PS00545">
    <property type="entry name" value="ALDOSE_1_EPIMERASE"/>
    <property type="match status" value="1"/>
</dbReference>
<gene>
    <name evidence="17" type="primary">mro</name>
    <name evidence="17" type="ORF">HG66A1_09590</name>
</gene>
<dbReference type="EMBL" id="CP036266">
    <property type="protein sequence ID" value="QDT19195.1"/>
    <property type="molecule type" value="Genomic_DNA"/>
</dbReference>
<dbReference type="InterPro" id="IPR014718">
    <property type="entry name" value="GH-type_carb-bd"/>
</dbReference>
<dbReference type="PROSITE" id="PS51257">
    <property type="entry name" value="PROKAR_LIPOPROTEIN"/>
    <property type="match status" value="1"/>
</dbReference>
<dbReference type="GO" id="GO:0004034">
    <property type="term" value="F:aldose 1-epimerase activity"/>
    <property type="evidence" value="ECO:0007669"/>
    <property type="project" value="UniProtKB-EC"/>
</dbReference>
<dbReference type="NCBIfam" id="NF008277">
    <property type="entry name" value="PRK11055.1"/>
    <property type="match status" value="1"/>
</dbReference>
<keyword evidence="10 12" id="KW-0413">Isomerase</keyword>
<dbReference type="Pfam" id="PF01263">
    <property type="entry name" value="Aldose_epim"/>
    <property type="match status" value="1"/>
</dbReference>
<name>A0A517PIL4_9PLAN</name>
<evidence type="ECO:0000256" key="6">
    <source>
        <dbReference type="ARBA" id="ARBA00013185"/>
    </source>
</evidence>
<dbReference type="EC" id="5.1.3.3" evidence="6 12"/>
<comment type="subcellular location">
    <subcellularLocation>
        <location evidence="2">Cytoplasm</location>
    </subcellularLocation>
</comment>
<evidence type="ECO:0000256" key="11">
    <source>
        <dbReference type="ARBA" id="ARBA00023277"/>
    </source>
</evidence>
<evidence type="ECO:0000256" key="14">
    <source>
        <dbReference type="PIRSR" id="PIRSR005096-2"/>
    </source>
</evidence>
<dbReference type="PANTHER" id="PTHR10091">
    <property type="entry name" value="ALDOSE-1-EPIMERASE"/>
    <property type="match status" value="1"/>
</dbReference>
<dbReference type="GO" id="GO:0005737">
    <property type="term" value="C:cytoplasm"/>
    <property type="evidence" value="ECO:0007669"/>
    <property type="project" value="UniProtKB-SubCell"/>
</dbReference>
<evidence type="ECO:0000256" key="13">
    <source>
        <dbReference type="PIRSR" id="PIRSR005096-1"/>
    </source>
</evidence>
<keyword evidence="18" id="KW-1185">Reference proteome</keyword>
<evidence type="ECO:0000256" key="4">
    <source>
        <dbReference type="ARBA" id="ARBA00006206"/>
    </source>
</evidence>
<feature type="active site" description="Proton acceptor" evidence="13">
    <location>
        <position position="361"/>
    </location>
</feature>
<keyword evidence="11 12" id="KW-0119">Carbohydrate metabolism</keyword>
<evidence type="ECO:0000256" key="16">
    <source>
        <dbReference type="SAM" id="SignalP"/>
    </source>
</evidence>
<proteinExistence type="inferred from homology"/>
<evidence type="ECO:0000313" key="17">
    <source>
        <dbReference type="EMBL" id="QDT19195.1"/>
    </source>
</evidence>
<reference evidence="17 18" key="1">
    <citation type="submission" date="2019-02" db="EMBL/GenBank/DDBJ databases">
        <title>Deep-cultivation of Planctomycetes and their phenomic and genomic characterization uncovers novel biology.</title>
        <authorList>
            <person name="Wiegand S."/>
            <person name="Jogler M."/>
            <person name="Boedeker C."/>
            <person name="Pinto D."/>
            <person name="Vollmers J."/>
            <person name="Rivas-Marin E."/>
            <person name="Kohn T."/>
            <person name="Peeters S.H."/>
            <person name="Heuer A."/>
            <person name="Rast P."/>
            <person name="Oberbeckmann S."/>
            <person name="Bunk B."/>
            <person name="Jeske O."/>
            <person name="Meyerdierks A."/>
            <person name="Storesund J.E."/>
            <person name="Kallscheuer N."/>
            <person name="Luecker S."/>
            <person name="Lage O.M."/>
            <person name="Pohl T."/>
            <person name="Merkel B.J."/>
            <person name="Hornburger P."/>
            <person name="Mueller R.-W."/>
            <person name="Bruemmer F."/>
            <person name="Labrenz M."/>
            <person name="Spormann A.M."/>
            <person name="Op den Camp H."/>
            <person name="Overmann J."/>
            <person name="Amann R."/>
            <person name="Jetten M.S.M."/>
            <person name="Mascher T."/>
            <person name="Medema M.H."/>
            <person name="Devos D.P."/>
            <person name="Kaster A.-K."/>
            <person name="Ovreas L."/>
            <person name="Rohde M."/>
            <person name="Galperin M.Y."/>
            <person name="Jogler C."/>
        </authorList>
    </citation>
    <scope>NUCLEOTIDE SEQUENCE [LARGE SCALE GENOMIC DNA]</scope>
    <source>
        <strain evidence="17 18">HG66A1</strain>
    </source>
</reference>
<feature type="signal peptide" evidence="16">
    <location>
        <begin position="1"/>
        <end position="22"/>
    </location>
</feature>
<dbReference type="UniPathway" id="UPA00242"/>
<dbReference type="PIRSF" id="PIRSF005096">
    <property type="entry name" value="GALM"/>
    <property type="match status" value="1"/>
</dbReference>
<feature type="active site" description="Proton donor" evidence="13">
    <location>
        <position position="233"/>
    </location>
</feature>
<dbReference type="FunFam" id="2.70.98.10:FF:000003">
    <property type="entry name" value="Aldose 1-epimerase"/>
    <property type="match status" value="1"/>
</dbReference>
<comment type="pathway">
    <text evidence="3 12">Carbohydrate metabolism; hexose metabolism.</text>
</comment>